<dbReference type="Proteomes" id="UP000435648">
    <property type="component" value="Chromosome"/>
</dbReference>
<dbReference type="EMBL" id="CP046908">
    <property type="protein sequence ID" value="QGZ33220.1"/>
    <property type="molecule type" value="Genomic_DNA"/>
</dbReference>
<evidence type="ECO:0000313" key="1">
    <source>
        <dbReference type="EMBL" id="QGZ33220.1"/>
    </source>
</evidence>
<dbReference type="Pfam" id="PF01663">
    <property type="entry name" value="Phosphodiest"/>
    <property type="match status" value="1"/>
</dbReference>
<reference evidence="1 2" key="1">
    <citation type="submission" date="2019-12" db="EMBL/GenBank/DDBJ databases">
        <title>The genome of Stappia indica PHM037.</title>
        <authorList>
            <person name="Kacar D."/>
            <person name="Galan B."/>
            <person name="Canedo L."/>
            <person name="Rodriguez P."/>
            <person name="de la Calle F."/>
            <person name="Garcia J.L."/>
        </authorList>
    </citation>
    <scope>NUCLEOTIDE SEQUENCE [LARGE SCALE GENOMIC DNA]</scope>
    <source>
        <strain evidence="1 2">PHM037</strain>
    </source>
</reference>
<dbReference type="RefSeq" id="WP_158192245.1">
    <property type="nucleotide sequence ID" value="NZ_CP046908.1"/>
</dbReference>
<protein>
    <submittedName>
        <fullName evidence="1">Uncharacterized protein</fullName>
    </submittedName>
</protein>
<name>A0A857C2J8_9HYPH</name>
<dbReference type="InterPro" id="IPR002591">
    <property type="entry name" value="Phosphodiest/P_Trfase"/>
</dbReference>
<dbReference type="OrthoDB" id="3590172at2"/>
<dbReference type="AlphaFoldDB" id="A0A857C2J8"/>
<dbReference type="Gene3D" id="3.40.720.10">
    <property type="entry name" value="Alkaline Phosphatase, subunit A"/>
    <property type="match status" value="1"/>
</dbReference>
<organism evidence="1 2">
    <name type="scientific">Stappia indica</name>
    <dbReference type="NCBI Taxonomy" id="538381"/>
    <lineage>
        <taxon>Bacteria</taxon>
        <taxon>Pseudomonadati</taxon>
        <taxon>Pseudomonadota</taxon>
        <taxon>Alphaproteobacteria</taxon>
        <taxon>Hyphomicrobiales</taxon>
        <taxon>Stappiaceae</taxon>
        <taxon>Stappia</taxon>
    </lineage>
</organism>
<sequence>MVAIAEGADPGLLRSTRGRALCPWLTEALGTAAAWDLDCGPAPYEPSNLATAFTGRGRGHHGCYSYWKIRSEGGAPPAVLTSSDVLVPRLWAWPQLAGKRFALVNVQLTFPPEPLDGVVLSYLMAQTLRYTWPRDLVHELKRRGLRYGHDVSVFYRGEPPASYFAAILKVARYQLEAALALGAEHDVLIVNLTIVDRLSHFLWHEADASDADAGAGEVPRLWLGYAFLDEALARLDRLAGDDPMLVFSEIGFGPLDGFERLDTALAAGGFCRMDASGHVAEDGWVAREAVQGSHGILLNDGSHALRQEVADCLRASRNAGGQLLIARADPREALYEGPAVALAPDLVVTPADPRRPPMGDLRWAEHVNRTLQTGWHRDGGFLCVKRARPVAGAASLEAIAPTIAALGGREAPENCVAPVATRL</sequence>
<dbReference type="KEGG" id="siw:GH266_01080"/>
<gene>
    <name evidence="1" type="ORF">GH266_01080</name>
</gene>
<dbReference type="InterPro" id="IPR017850">
    <property type="entry name" value="Alkaline_phosphatase_core_sf"/>
</dbReference>
<proteinExistence type="predicted"/>
<evidence type="ECO:0000313" key="2">
    <source>
        <dbReference type="Proteomes" id="UP000435648"/>
    </source>
</evidence>
<dbReference type="SUPFAM" id="SSF53649">
    <property type="entry name" value="Alkaline phosphatase-like"/>
    <property type="match status" value="1"/>
</dbReference>
<accession>A0A857C2J8</accession>